<feature type="domain" description="DUF6745" evidence="1">
    <location>
        <begin position="209"/>
        <end position="325"/>
    </location>
</feature>
<dbReference type="EMBL" id="JACJPW010000188">
    <property type="protein sequence ID" value="MBD2186304.1"/>
    <property type="molecule type" value="Genomic_DNA"/>
</dbReference>
<evidence type="ECO:0000313" key="2">
    <source>
        <dbReference type="EMBL" id="MBD2186304.1"/>
    </source>
</evidence>
<proteinExistence type="predicted"/>
<gene>
    <name evidence="2" type="ORF">H6G03_35510</name>
</gene>
<evidence type="ECO:0000313" key="3">
    <source>
        <dbReference type="Proteomes" id="UP000641646"/>
    </source>
</evidence>
<reference evidence="2" key="2">
    <citation type="submission" date="2020-08" db="EMBL/GenBank/DDBJ databases">
        <authorList>
            <person name="Chen M."/>
            <person name="Teng W."/>
            <person name="Zhao L."/>
            <person name="Hu C."/>
            <person name="Zhou Y."/>
            <person name="Han B."/>
            <person name="Song L."/>
            <person name="Shu W."/>
        </authorList>
    </citation>
    <scope>NUCLEOTIDE SEQUENCE</scope>
    <source>
        <strain evidence="2">FACHB-1375</strain>
    </source>
</reference>
<reference evidence="2" key="1">
    <citation type="journal article" date="2015" name="ISME J.">
        <title>Draft Genome Sequence of Streptomyces incarnatus NRRL8089, which Produces the Nucleoside Antibiotic Sinefungin.</title>
        <authorList>
            <person name="Oshima K."/>
            <person name="Hattori M."/>
            <person name="Shimizu H."/>
            <person name="Fukuda K."/>
            <person name="Nemoto M."/>
            <person name="Inagaki K."/>
            <person name="Tamura T."/>
        </authorList>
    </citation>
    <scope>NUCLEOTIDE SEQUENCE</scope>
    <source>
        <strain evidence="2">FACHB-1375</strain>
    </source>
</reference>
<sequence length="555" mass="65572">MSKSKITELTPEQEALIPVYVEKWRKIAIYTEPIDREKAAEAIDAAYAAIGLYKPRLMFYDSPYEGFGKLDSRLQNLSKKGVKTLLHKQYMEEMSRRSPLIRQLWIVLKGQIEKQVGRELYRLLERELRYEVSKNLFQIERQLYNQMESQLYSREYLYTSEQINRSEMNISTERTPLEEVLKLSITPETLAGSICFYDFCISVLNCTCDRAKWEALQLIVKDCGWFTPFKNIAILCDRPIKLSLDDRNLLHAEGEPAIEYADGYNLYSYRGVTLPEKYGKLYPHQWQTEWLLEEEENEIRRALIQGIGYARICERWPATEIDNWLEYTILNVKINYQKIDLLRKTSPSTGKIEFLELPHDFKSAREAVASISILNFLCEQKQEGAFRQLLSHWRWWDFEKTDIVWERPIKVSFDNQNRLHAEGEAAIEFADGYSLYFYRGVMLPEKYGKLHPHQWQAQWLLQEGNVEVRRVLMPGIGYAKMCQELRVNEIDSWQEYTLLKLHHYFEYDGIFLLKMTCPSTGQIYALRVPPKMRSAREAIRWVNWGIDPEEFAVQT</sequence>
<comment type="caution">
    <text evidence="2">The sequence shown here is derived from an EMBL/GenBank/DDBJ whole genome shotgun (WGS) entry which is preliminary data.</text>
</comment>
<dbReference type="InterPro" id="IPR046633">
    <property type="entry name" value="DUF6745"/>
</dbReference>
<feature type="domain" description="DUF6745" evidence="1">
    <location>
        <begin position="378"/>
        <end position="552"/>
    </location>
</feature>
<accession>A0A926VM71</accession>
<dbReference type="RefSeq" id="WP_190475495.1">
    <property type="nucleotide sequence ID" value="NZ_JACJPW010000188.1"/>
</dbReference>
<dbReference type="AlphaFoldDB" id="A0A926VM71"/>
<name>A0A926VM71_9CYAN</name>
<protein>
    <recommendedName>
        <fullName evidence="1">DUF6745 domain-containing protein</fullName>
    </recommendedName>
</protein>
<organism evidence="2 3">
    <name type="scientific">Aerosakkonema funiforme FACHB-1375</name>
    <dbReference type="NCBI Taxonomy" id="2949571"/>
    <lineage>
        <taxon>Bacteria</taxon>
        <taxon>Bacillati</taxon>
        <taxon>Cyanobacteriota</taxon>
        <taxon>Cyanophyceae</taxon>
        <taxon>Oscillatoriophycideae</taxon>
        <taxon>Aerosakkonematales</taxon>
        <taxon>Aerosakkonemataceae</taxon>
        <taxon>Aerosakkonema</taxon>
    </lineage>
</organism>
<dbReference type="Proteomes" id="UP000641646">
    <property type="component" value="Unassembled WGS sequence"/>
</dbReference>
<evidence type="ECO:0000259" key="1">
    <source>
        <dbReference type="Pfam" id="PF20530"/>
    </source>
</evidence>
<keyword evidence="3" id="KW-1185">Reference proteome</keyword>
<dbReference type="Pfam" id="PF20530">
    <property type="entry name" value="DUF6745"/>
    <property type="match status" value="2"/>
</dbReference>